<keyword evidence="3" id="KW-0812">Transmembrane</keyword>
<dbReference type="PANTHER" id="PTHR30026:SF20">
    <property type="entry name" value="OUTER MEMBRANE PROTEIN TOLC"/>
    <property type="match status" value="1"/>
</dbReference>
<evidence type="ECO:0000313" key="9">
    <source>
        <dbReference type="Proteomes" id="UP000246114"/>
    </source>
</evidence>
<organism evidence="8 9">
    <name type="scientific">Clostridium cadaveris</name>
    <dbReference type="NCBI Taxonomy" id="1529"/>
    <lineage>
        <taxon>Bacteria</taxon>
        <taxon>Bacillati</taxon>
        <taxon>Bacillota</taxon>
        <taxon>Clostridia</taxon>
        <taxon>Eubacteriales</taxon>
        <taxon>Clostridiaceae</taxon>
        <taxon>Clostridium</taxon>
    </lineage>
</organism>
<keyword evidence="5" id="KW-0998">Cell outer membrane</keyword>
<evidence type="ECO:0000256" key="1">
    <source>
        <dbReference type="ARBA" id="ARBA00004442"/>
    </source>
</evidence>
<dbReference type="GO" id="GO:0015288">
    <property type="term" value="F:porin activity"/>
    <property type="evidence" value="ECO:0007669"/>
    <property type="project" value="TreeGrafter"/>
</dbReference>
<proteinExistence type="predicted"/>
<feature type="compositionally biased region" description="Polar residues" evidence="6">
    <location>
        <begin position="291"/>
        <end position="300"/>
    </location>
</feature>
<dbReference type="PANTHER" id="PTHR30026">
    <property type="entry name" value="OUTER MEMBRANE PROTEIN TOLC"/>
    <property type="match status" value="1"/>
</dbReference>
<protein>
    <recommendedName>
        <fullName evidence="10">TolC family protein</fullName>
    </recommendedName>
</protein>
<evidence type="ECO:0000256" key="6">
    <source>
        <dbReference type="SAM" id="MobiDB-lite"/>
    </source>
</evidence>
<dbReference type="Proteomes" id="UP000246114">
    <property type="component" value="Unassembled WGS sequence"/>
</dbReference>
<feature type="region of interest" description="Disordered" evidence="6">
    <location>
        <begin position="291"/>
        <end position="310"/>
    </location>
</feature>
<comment type="caution">
    <text evidence="8">The sequence shown here is derived from an EMBL/GenBank/DDBJ whole genome shotgun (WGS) entry which is preliminary data.</text>
</comment>
<evidence type="ECO:0008006" key="10">
    <source>
        <dbReference type="Google" id="ProtNLM"/>
    </source>
</evidence>
<dbReference type="GO" id="GO:0015562">
    <property type="term" value="F:efflux transmembrane transporter activity"/>
    <property type="evidence" value="ECO:0007669"/>
    <property type="project" value="InterPro"/>
</dbReference>
<evidence type="ECO:0000256" key="7">
    <source>
        <dbReference type="SAM" id="SignalP"/>
    </source>
</evidence>
<dbReference type="AlphaFoldDB" id="A0A316M6D6"/>
<evidence type="ECO:0000256" key="2">
    <source>
        <dbReference type="ARBA" id="ARBA00022452"/>
    </source>
</evidence>
<feature type="chain" id="PRO_5016436273" description="TolC family protein" evidence="7">
    <location>
        <begin position="43"/>
        <end position="402"/>
    </location>
</feature>
<gene>
    <name evidence="8" type="ORF">DBY38_05510</name>
</gene>
<reference evidence="8 9" key="1">
    <citation type="submission" date="2018-03" db="EMBL/GenBank/DDBJ databases">
        <title>The uncultured portion of the human microbiome is neutrally assembled.</title>
        <authorList>
            <person name="Jeraldo P."/>
            <person name="Boardman L."/>
            <person name="White B.A."/>
            <person name="Nelson H."/>
            <person name="Goldenfeld N."/>
            <person name="Chia N."/>
        </authorList>
    </citation>
    <scope>NUCLEOTIDE SEQUENCE [LARGE SCALE GENOMIC DNA]</scope>
    <source>
        <strain evidence="8">CIM:MAG 903</strain>
    </source>
</reference>
<keyword evidence="2" id="KW-1134">Transmembrane beta strand</keyword>
<dbReference type="EMBL" id="QAMZ01000028">
    <property type="protein sequence ID" value="PWL54062.1"/>
    <property type="molecule type" value="Genomic_DNA"/>
</dbReference>
<evidence type="ECO:0000256" key="5">
    <source>
        <dbReference type="ARBA" id="ARBA00023237"/>
    </source>
</evidence>
<feature type="compositionally biased region" description="Basic and acidic residues" evidence="6">
    <location>
        <begin position="301"/>
        <end position="310"/>
    </location>
</feature>
<dbReference type="GO" id="GO:0009279">
    <property type="term" value="C:cell outer membrane"/>
    <property type="evidence" value="ECO:0007669"/>
    <property type="project" value="UniProtKB-SubCell"/>
</dbReference>
<keyword evidence="7" id="KW-0732">Signal</keyword>
<sequence>MRDGTKYGKIHGLKYRTRYGKGIGCLALTVLCLTAAPMQALAGSPEFAYSAETWAALRDNKLEYGEIADLIHEYNNTVIQNQIEYKDYKGKTQDDIAQDYYDAADDVTGSLSYPDSDDENYASGLSSYLNGRQQADTLREKGDDNVEDGEIKKLGYDQEEAELVKQAQELMITYWNQVWTIKNLEQTKEQAQKSYESAAAKQAAGTATAAVVQSAKEAVASAEASILSAESSLAKTKESLCLMLGWSYGAEVEICELPETDLEAIASIDLDAAIQNGLEANYALQIQSRKTANAKSTSNRESLEEEYKSQKETAATSIKSTYRNLLLAKSDFDQAVQAYTLEQETLQTAERKLQAGTITRNDYAKQQSSCTASQISVQTKKLALMQAQLEYEWSVNGLASVS</sequence>
<dbReference type="InterPro" id="IPR051906">
    <property type="entry name" value="TolC-like"/>
</dbReference>
<evidence type="ECO:0000313" key="8">
    <source>
        <dbReference type="EMBL" id="PWL54062.1"/>
    </source>
</evidence>
<feature type="signal peptide" evidence="7">
    <location>
        <begin position="1"/>
        <end position="42"/>
    </location>
</feature>
<dbReference type="Gene3D" id="1.20.1600.10">
    <property type="entry name" value="Outer membrane efflux proteins (OEP)"/>
    <property type="match status" value="2"/>
</dbReference>
<name>A0A316M6D6_9CLOT</name>
<accession>A0A316M6D6</accession>
<evidence type="ECO:0000256" key="3">
    <source>
        <dbReference type="ARBA" id="ARBA00022692"/>
    </source>
</evidence>
<comment type="subcellular location">
    <subcellularLocation>
        <location evidence="1">Cell outer membrane</location>
    </subcellularLocation>
</comment>
<dbReference type="SUPFAM" id="SSF56954">
    <property type="entry name" value="Outer membrane efflux proteins (OEP)"/>
    <property type="match status" value="1"/>
</dbReference>
<dbReference type="GO" id="GO:1990281">
    <property type="term" value="C:efflux pump complex"/>
    <property type="evidence" value="ECO:0007669"/>
    <property type="project" value="TreeGrafter"/>
</dbReference>
<evidence type="ECO:0000256" key="4">
    <source>
        <dbReference type="ARBA" id="ARBA00023136"/>
    </source>
</evidence>
<keyword evidence="4" id="KW-0472">Membrane</keyword>